<keyword evidence="3" id="KW-0997">Cell inner membrane</keyword>
<evidence type="ECO:0000256" key="9">
    <source>
        <dbReference type="RuleBase" id="RU004057"/>
    </source>
</evidence>
<dbReference type="GO" id="GO:0043213">
    <property type="term" value="P:bacteriocin transport"/>
    <property type="evidence" value="ECO:0007669"/>
    <property type="project" value="InterPro"/>
</dbReference>
<dbReference type="InterPro" id="IPR002898">
    <property type="entry name" value="MotA_ExbB_proton_chnl"/>
</dbReference>
<keyword evidence="9" id="KW-0813">Transport</keyword>
<keyword evidence="9" id="KW-0653">Protein transport</keyword>
<dbReference type="PANTHER" id="PTHR30625">
    <property type="entry name" value="PROTEIN TOLQ"/>
    <property type="match status" value="1"/>
</dbReference>
<evidence type="ECO:0000256" key="2">
    <source>
        <dbReference type="ARBA" id="ARBA00022475"/>
    </source>
</evidence>
<evidence type="ECO:0000256" key="1">
    <source>
        <dbReference type="ARBA" id="ARBA00004651"/>
    </source>
</evidence>
<keyword evidence="4 12" id="KW-0132">Cell division</keyword>
<dbReference type="EMBL" id="FMUX01000001">
    <property type="protein sequence ID" value="SCX83104.1"/>
    <property type="molecule type" value="Genomic_DNA"/>
</dbReference>
<dbReference type="GO" id="GO:0005886">
    <property type="term" value="C:plasma membrane"/>
    <property type="evidence" value="ECO:0007669"/>
    <property type="project" value="UniProtKB-SubCell"/>
</dbReference>
<gene>
    <name evidence="12" type="ORF">SAMN05216233_101533</name>
</gene>
<dbReference type="NCBIfam" id="TIGR02796">
    <property type="entry name" value="tolQ"/>
    <property type="match status" value="1"/>
</dbReference>
<dbReference type="InterPro" id="IPR014163">
    <property type="entry name" value="Tol-Pal_TolQ"/>
</dbReference>
<dbReference type="GO" id="GO:0051301">
    <property type="term" value="P:cell division"/>
    <property type="evidence" value="ECO:0007669"/>
    <property type="project" value="UniProtKB-KW"/>
</dbReference>
<reference evidence="12 13" key="1">
    <citation type="submission" date="2016-10" db="EMBL/GenBank/DDBJ databases">
        <authorList>
            <person name="de Groot N.N."/>
        </authorList>
    </citation>
    <scope>NUCLEOTIDE SEQUENCE [LARGE SCALE GENOMIC DNA]</scope>
    <source>
        <strain evidence="12 13">AA1</strain>
    </source>
</reference>
<comment type="similarity">
    <text evidence="9">Belongs to the exbB/tolQ family.</text>
</comment>
<keyword evidence="6 10" id="KW-1133">Transmembrane helix</keyword>
<evidence type="ECO:0000256" key="5">
    <source>
        <dbReference type="ARBA" id="ARBA00022692"/>
    </source>
</evidence>
<evidence type="ECO:0000256" key="6">
    <source>
        <dbReference type="ARBA" id="ARBA00022989"/>
    </source>
</evidence>
<keyword evidence="13" id="KW-1185">Reference proteome</keyword>
<evidence type="ECO:0000313" key="13">
    <source>
        <dbReference type="Proteomes" id="UP000198870"/>
    </source>
</evidence>
<dbReference type="OrthoDB" id="9805133at2"/>
<name>A0A1G5AZ47_9BACT</name>
<evidence type="ECO:0000259" key="11">
    <source>
        <dbReference type="Pfam" id="PF01618"/>
    </source>
</evidence>
<feature type="transmembrane region" description="Helical" evidence="10">
    <location>
        <begin position="137"/>
        <end position="158"/>
    </location>
</feature>
<protein>
    <submittedName>
        <fullName evidence="12">Cell division and transport-associated protein TolQ</fullName>
    </submittedName>
</protein>
<dbReference type="AlphaFoldDB" id="A0A1G5AZ47"/>
<evidence type="ECO:0000313" key="12">
    <source>
        <dbReference type="EMBL" id="SCX83104.1"/>
    </source>
</evidence>
<proteinExistence type="inferred from homology"/>
<sequence length="236" mass="25700">MANESLGIFQMISGAGPMVKLVLLTLLFFSVTSWTIIILKFRTIRRAHKESLIFVETFWKSKNLSDAYSLAKELSYSSIGKVFRTAYSELKKLSSAGIGASSEVGIVMGGNGIDNVRRTLRRATSQEVTRLMQLTPFLATAGSTAPFIGLFGTVWGIMNSFQGIAYKGSANLAVVAPGIAEALIATAVGLMVAIPSVIAYNYFAQRIRIIEVELNNFSSDFLNIVERDILRKGNGK</sequence>
<evidence type="ECO:0000256" key="10">
    <source>
        <dbReference type="SAM" id="Phobius"/>
    </source>
</evidence>
<organism evidence="12 13">
    <name type="scientific">Desulfoluna spongiiphila</name>
    <dbReference type="NCBI Taxonomy" id="419481"/>
    <lineage>
        <taxon>Bacteria</taxon>
        <taxon>Pseudomonadati</taxon>
        <taxon>Thermodesulfobacteriota</taxon>
        <taxon>Desulfobacteria</taxon>
        <taxon>Desulfobacterales</taxon>
        <taxon>Desulfolunaceae</taxon>
        <taxon>Desulfoluna</taxon>
    </lineage>
</organism>
<feature type="domain" description="MotA/TolQ/ExbB proton channel" evidence="11">
    <location>
        <begin position="108"/>
        <end position="213"/>
    </location>
</feature>
<comment type="subcellular location">
    <subcellularLocation>
        <location evidence="1">Cell membrane</location>
        <topology evidence="1">Multi-pass membrane protein</topology>
    </subcellularLocation>
    <subcellularLocation>
        <location evidence="9">Membrane</location>
        <topology evidence="9">Multi-pass membrane protein</topology>
    </subcellularLocation>
</comment>
<dbReference type="InterPro" id="IPR050790">
    <property type="entry name" value="ExbB/TolQ_transport"/>
</dbReference>
<keyword evidence="5 10" id="KW-0812">Transmembrane</keyword>
<keyword evidence="7 10" id="KW-0472">Membrane</keyword>
<dbReference type="GO" id="GO:0017038">
    <property type="term" value="P:protein import"/>
    <property type="evidence" value="ECO:0007669"/>
    <property type="project" value="TreeGrafter"/>
</dbReference>
<evidence type="ECO:0000256" key="8">
    <source>
        <dbReference type="ARBA" id="ARBA00023306"/>
    </source>
</evidence>
<keyword evidence="2" id="KW-1003">Cell membrane</keyword>
<dbReference type="RefSeq" id="WP_092207916.1">
    <property type="nucleotide sequence ID" value="NZ_FMUX01000001.1"/>
</dbReference>
<feature type="transmembrane region" description="Helical" evidence="10">
    <location>
        <begin position="21"/>
        <end position="39"/>
    </location>
</feature>
<evidence type="ECO:0000256" key="3">
    <source>
        <dbReference type="ARBA" id="ARBA00022519"/>
    </source>
</evidence>
<accession>A0A1G5AZ47</accession>
<dbReference type="STRING" id="419481.SAMN05216233_101533"/>
<dbReference type="Proteomes" id="UP000198870">
    <property type="component" value="Unassembled WGS sequence"/>
</dbReference>
<dbReference type="PANTHER" id="PTHR30625:SF3">
    <property type="entry name" value="TOL-PAL SYSTEM PROTEIN TOLQ"/>
    <property type="match status" value="1"/>
</dbReference>
<dbReference type="Pfam" id="PF01618">
    <property type="entry name" value="MotA_ExbB"/>
    <property type="match status" value="1"/>
</dbReference>
<keyword evidence="8" id="KW-0131">Cell cycle</keyword>
<evidence type="ECO:0000256" key="4">
    <source>
        <dbReference type="ARBA" id="ARBA00022618"/>
    </source>
</evidence>
<feature type="transmembrane region" description="Helical" evidence="10">
    <location>
        <begin position="178"/>
        <end position="203"/>
    </location>
</feature>
<evidence type="ECO:0000256" key="7">
    <source>
        <dbReference type="ARBA" id="ARBA00023136"/>
    </source>
</evidence>